<sequence>MLAGRQFATGQIRARAMGRPQLVVVALVALGLLIFVQVLRVTSSDVGMGRFVSRSPISVQQRARALAALSAARPDAPPRAPAPQLDGSQRHDRERAPTPNATRAAALAARARLAEPNGLDACAYEPAADPRALGAGPHEPPVVPLSDTTTCPGRSPFHTLLTAQGTTYQGWQARIMYYHWRKQRAAAGRCTDMTGFTRLCASKDGAPDGLEASMPTIYIAQLPDELIRSHFGFGVLNRPHSLKVLLQTPHLLARITEEFVLIAETDHVLTRPLVNLATRTTPAAFVFGYMHAHAGVDWVVKKYWPQGSHARVQPIGPSPAMISKAQLATFVDDWLAFSLDLRSNADAEAVIQGWVQEMWGYSIAAAKAAVEHKLVHDFQIEPGAHVRQLAPTFWRSVHIFHFTYGIEFKMDGTPQGVNQIGEWSLDKRHYGGAYPPLDLEPPPAGANAAACWLLQAFNEAMSADPAWPRSRAFGTIGWRRACSPPERIAAHPVASRLGGSKWTWAGIDGLEFVGPCDVKTPWGVGKWGLQTRSRLCDADCVASSIFLDFSGAHHTVVFSPDLATFESTRVGDGEKVAGVRAAG</sequence>
<feature type="region of interest" description="Disordered" evidence="7">
    <location>
        <begin position="69"/>
        <end position="102"/>
    </location>
</feature>
<dbReference type="Proteomes" id="UP000751190">
    <property type="component" value="Unassembled WGS sequence"/>
</dbReference>
<keyword evidence="3" id="KW-0808">Transferase</keyword>
<feature type="domain" description="Hydroxyproline O-arabinosyltransferase-like" evidence="9">
    <location>
        <begin position="157"/>
        <end position="468"/>
    </location>
</feature>
<keyword evidence="2" id="KW-0328">Glycosyltransferase</keyword>
<gene>
    <name evidence="10" type="ORF">KFE25_012921</name>
</gene>
<dbReference type="GO" id="GO:0016020">
    <property type="term" value="C:membrane"/>
    <property type="evidence" value="ECO:0007669"/>
    <property type="project" value="UniProtKB-SubCell"/>
</dbReference>
<dbReference type="AlphaFoldDB" id="A0A8J6C8S0"/>
<accession>A0A8J6C8S0</accession>
<evidence type="ECO:0000256" key="8">
    <source>
        <dbReference type="SAM" id="Phobius"/>
    </source>
</evidence>
<evidence type="ECO:0000313" key="11">
    <source>
        <dbReference type="Proteomes" id="UP000751190"/>
    </source>
</evidence>
<evidence type="ECO:0000256" key="1">
    <source>
        <dbReference type="ARBA" id="ARBA00004167"/>
    </source>
</evidence>
<dbReference type="PANTHER" id="PTHR31485:SF4">
    <property type="entry name" value="HYDROXYPROLINE O-ARABINOSYLTRANSFERASE RDN1"/>
    <property type="match status" value="1"/>
</dbReference>
<dbReference type="Pfam" id="PF23452">
    <property type="entry name" value="HPAT"/>
    <property type="match status" value="1"/>
</dbReference>
<reference evidence="10" key="1">
    <citation type="submission" date="2021-05" db="EMBL/GenBank/DDBJ databases">
        <title>The genome of the haptophyte Pavlova lutheri (Diacronema luteri, Pavlovales) - a model for lipid biosynthesis in eukaryotic algae.</title>
        <authorList>
            <person name="Hulatt C.J."/>
            <person name="Posewitz M.C."/>
        </authorList>
    </citation>
    <scope>NUCLEOTIDE SEQUENCE</scope>
    <source>
        <strain evidence="10">NIVA-4/92</strain>
    </source>
</reference>
<keyword evidence="4 8" id="KW-0812">Transmembrane</keyword>
<protein>
    <recommendedName>
        <fullName evidence="9">Hydroxyproline O-arabinosyltransferase-like domain-containing protein</fullName>
    </recommendedName>
</protein>
<dbReference type="InterPro" id="IPR044845">
    <property type="entry name" value="HPAT/SRGT1-like"/>
</dbReference>
<evidence type="ECO:0000259" key="9">
    <source>
        <dbReference type="Pfam" id="PF23452"/>
    </source>
</evidence>
<name>A0A8J6C8S0_DIALT</name>
<comment type="subcellular location">
    <subcellularLocation>
        <location evidence="1">Membrane</location>
        <topology evidence="1">Single-pass membrane protein</topology>
    </subcellularLocation>
</comment>
<comment type="caution">
    <text evidence="10">The sequence shown here is derived from an EMBL/GenBank/DDBJ whole genome shotgun (WGS) entry which is preliminary data.</text>
</comment>
<keyword evidence="6 8" id="KW-0472">Membrane</keyword>
<keyword evidence="5 8" id="KW-1133">Transmembrane helix</keyword>
<evidence type="ECO:0000256" key="2">
    <source>
        <dbReference type="ARBA" id="ARBA00022676"/>
    </source>
</evidence>
<dbReference type="PANTHER" id="PTHR31485">
    <property type="entry name" value="PEPTIDYL SERINE ALPHA-GALACTOSYLTRANSFERASE"/>
    <property type="match status" value="1"/>
</dbReference>
<evidence type="ECO:0000256" key="5">
    <source>
        <dbReference type="ARBA" id="ARBA00022989"/>
    </source>
</evidence>
<dbReference type="InterPro" id="IPR056508">
    <property type="entry name" value="HPAT-like"/>
</dbReference>
<dbReference type="OMA" id="WIETHEE"/>
<evidence type="ECO:0000256" key="7">
    <source>
        <dbReference type="SAM" id="MobiDB-lite"/>
    </source>
</evidence>
<evidence type="ECO:0000256" key="3">
    <source>
        <dbReference type="ARBA" id="ARBA00022679"/>
    </source>
</evidence>
<evidence type="ECO:0000313" key="10">
    <source>
        <dbReference type="EMBL" id="KAG8458723.1"/>
    </source>
</evidence>
<evidence type="ECO:0000256" key="4">
    <source>
        <dbReference type="ARBA" id="ARBA00022692"/>
    </source>
</evidence>
<proteinExistence type="predicted"/>
<dbReference type="EMBL" id="JAGTXO010000048">
    <property type="protein sequence ID" value="KAG8458723.1"/>
    <property type="molecule type" value="Genomic_DNA"/>
</dbReference>
<feature type="transmembrane region" description="Helical" evidence="8">
    <location>
        <begin position="21"/>
        <end position="39"/>
    </location>
</feature>
<keyword evidence="11" id="KW-1185">Reference proteome</keyword>
<dbReference type="OrthoDB" id="10259977at2759"/>
<dbReference type="GO" id="GO:0016757">
    <property type="term" value="F:glycosyltransferase activity"/>
    <property type="evidence" value="ECO:0007669"/>
    <property type="project" value="UniProtKB-KW"/>
</dbReference>
<organism evidence="10 11">
    <name type="scientific">Diacronema lutheri</name>
    <name type="common">Unicellular marine alga</name>
    <name type="synonym">Monochrysis lutheri</name>
    <dbReference type="NCBI Taxonomy" id="2081491"/>
    <lineage>
        <taxon>Eukaryota</taxon>
        <taxon>Haptista</taxon>
        <taxon>Haptophyta</taxon>
        <taxon>Pavlovophyceae</taxon>
        <taxon>Pavlovales</taxon>
        <taxon>Pavlovaceae</taxon>
        <taxon>Diacronema</taxon>
    </lineage>
</organism>
<evidence type="ECO:0000256" key="6">
    <source>
        <dbReference type="ARBA" id="ARBA00023136"/>
    </source>
</evidence>